<organism evidence="2">
    <name type="scientific">Solanum lycopersicum</name>
    <name type="common">Tomato</name>
    <name type="synonym">Lycopersicon esculentum</name>
    <dbReference type="NCBI Taxonomy" id="4081"/>
    <lineage>
        <taxon>Eukaryota</taxon>
        <taxon>Viridiplantae</taxon>
        <taxon>Streptophyta</taxon>
        <taxon>Embryophyta</taxon>
        <taxon>Tracheophyta</taxon>
        <taxon>Spermatophyta</taxon>
        <taxon>Magnoliopsida</taxon>
        <taxon>eudicotyledons</taxon>
        <taxon>Gunneridae</taxon>
        <taxon>Pentapetalae</taxon>
        <taxon>asterids</taxon>
        <taxon>lamiids</taxon>
        <taxon>Solanales</taxon>
        <taxon>Solanaceae</taxon>
        <taxon>Solanoideae</taxon>
        <taxon>Solaneae</taxon>
        <taxon>Solanum</taxon>
        <taxon>Solanum subgen. Lycopersicon</taxon>
    </lineage>
</organism>
<evidence type="ECO:0000313" key="3">
    <source>
        <dbReference type="Proteomes" id="UP000004994"/>
    </source>
</evidence>
<evidence type="ECO:0000313" key="2">
    <source>
        <dbReference type="EnsemblPlants" id="Solyc01g102705.1.1"/>
    </source>
</evidence>
<evidence type="ECO:0008006" key="4">
    <source>
        <dbReference type="Google" id="ProtNLM"/>
    </source>
</evidence>
<accession>A0A3Q7EPD2</accession>
<dbReference type="AlphaFoldDB" id="A0A3Q7EPD2"/>
<proteinExistence type="predicted"/>
<sequence length="78" mass="8945">MEVVTMVTFLSYILATVPRNSIALCAVMVIDPAEFTQRFKPDHTKWATQIVLDRNIRNQSKKSSIDETEDHTFSEEIS</sequence>
<keyword evidence="3" id="KW-1185">Reference proteome</keyword>
<name>A0A3Q7EPD2_SOLLC</name>
<reference evidence="2" key="2">
    <citation type="submission" date="2019-01" db="UniProtKB">
        <authorList>
            <consortium name="EnsemblPlants"/>
        </authorList>
    </citation>
    <scope>IDENTIFICATION</scope>
    <source>
        <strain evidence="2">cv. Heinz 1706</strain>
    </source>
</reference>
<dbReference type="Gramene" id="Solyc01g102705.1.1">
    <property type="protein sequence ID" value="Solyc01g102705.1.1"/>
    <property type="gene ID" value="Solyc01g102705.1"/>
</dbReference>
<keyword evidence="1" id="KW-0732">Signal</keyword>
<feature type="signal peptide" evidence="1">
    <location>
        <begin position="1"/>
        <end position="15"/>
    </location>
</feature>
<feature type="chain" id="PRO_5018635707" description="Secreted protein" evidence="1">
    <location>
        <begin position="16"/>
        <end position="78"/>
    </location>
</feature>
<dbReference type="InParanoid" id="A0A3Q7EPD2"/>
<dbReference type="EnsemblPlants" id="Solyc01g102705.1.1">
    <property type="protein sequence ID" value="Solyc01g102705.1.1"/>
    <property type="gene ID" value="Solyc01g102705.1"/>
</dbReference>
<protein>
    <recommendedName>
        <fullName evidence="4">Secreted protein</fullName>
    </recommendedName>
</protein>
<evidence type="ECO:0000256" key="1">
    <source>
        <dbReference type="SAM" id="SignalP"/>
    </source>
</evidence>
<reference evidence="2" key="1">
    <citation type="journal article" date="2012" name="Nature">
        <title>The tomato genome sequence provides insights into fleshy fruit evolution.</title>
        <authorList>
            <consortium name="Tomato Genome Consortium"/>
        </authorList>
    </citation>
    <scope>NUCLEOTIDE SEQUENCE [LARGE SCALE GENOMIC DNA]</scope>
    <source>
        <strain evidence="2">cv. Heinz 1706</strain>
    </source>
</reference>
<dbReference type="Proteomes" id="UP000004994">
    <property type="component" value="Chromosome 1"/>
</dbReference>